<name>A0A6G1EHI7_9ORYZ</name>
<dbReference type="AlphaFoldDB" id="A0A6G1EHI7"/>
<organism evidence="1 2">
    <name type="scientific">Oryza meyeriana var. granulata</name>
    <dbReference type="NCBI Taxonomy" id="110450"/>
    <lineage>
        <taxon>Eukaryota</taxon>
        <taxon>Viridiplantae</taxon>
        <taxon>Streptophyta</taxon>
        <taxon>Embryophyta</taxon>
        <taxon>Tracheophyta</taxon>
        <taxon>Spermatophyta</taxon>
        <taxon>Magnoliopsida</taxon>
        <taxon>Liliopsida</taxon>
        <taxon>Poales</taxon>
        <taxon>Poaceae</taxon>
        <taxon>BOP clade</taxon>
        <taxon>Oryzoideae</taxon>
        <taxon>Oryzeae</taxon>
        <taxon>Oryzinae</taxon>
        <taxon>Oryza</taxon>
        <taxon>Oryza meyeriana</taxon>
    </lineage>
</organism>
<keyword evidence="2" id="KW-1185">Reference proteome</keyword>
<dbReference type="Proteomes" id="UP000479710">
    <property type="component" value="Unassembled WGS sequence"/>
</dbReference>
<evidence type="ECO:0000313" key="2">
    <source>
        <dbReference type="Proteomes" id="UP000479710"/>
    </source>
</evidence>
<accession>A0A6G1EHI7</accession>
<proteinExistence type="predicted"/>
<evidence type="ECO:0000313" key="1">
    <source>
        <dbReference type="EMBL" id="KAF0923862.1"/>
    </source>
</evidence>
<sequence>MAGVPRGGRVAAVQNGTLQEAATRVNVVRQRGGGTRHQHDGLAAVARGMRCGTDGGGEASLLRLGLPLSPWSFSCRPLPVVGSSMVKAAGGSGAMR</sequence>
<comment type="caution">
    <text evidence="1">The sequence shown here is derived from an EMBL/GenBank/DDBJ whole genome shotgun (WGS) entry which is preliminary data.</text>
</comment>
<reference evidence="1 2" key="1">
    <citation type="submission" date="2019-11" db="EMBL/GenBank/DDBJ databases">
        <title>Whole genome sequence of Oryza granulata.</title>
        <authorList>
            <person name="Li W."/>
        </authorList>
    </citation>
    <scope>NUCLEOTIDE SEQUENCE [LARGE SCALE GENOMIC DNA]</scope>
    <source>
        <strain evidence="2">cv. Menghai</strain>
        <tissue evidence="1">Leaf</tissue>
    </source>
</reference>
<gene>
    <name evidence="1" type="ORF">E2562_007717</name>
</gene>
<protein>
    <submittedName>
        <fullName evidence="1">Uncharacterized protein</fullName>
    </submittedName>
</protein>
<dbReference type="EMBL" id="SPHZ02000003">
    <property type="protein sequence ID" value="KAF0923862.1"/>
    <property type="molecule type" value="Genomic_DNA"/>
</dbReference>